<protein>
    <submittedName>
        <fullName evidence="1">Uncharacterized protein</fullName>
    </submittedName>
</protein>
<keyword evidence="2" id="KW-1185">Reference proteome</keyword>
<dbReference type="AlphaFoldDB" id="A0A7W7MQA1"/>
<evidence type="ECO:0000313" key="1">
    <source>
        <dbReference type="EMBL" id="MBB4762365.1"/>
    </source>
</evidence>
<dbReference type="RefSeq" id="WP_184993413.1">
    <property type="nucleotide sequence ID" value="NZ_BOMK01000012.1"/>
</dbReference>
<sequence>MSKTIVARVTVVAEDDTAADTAAKKLLHELHDLDDVVSVAQDRGPGAPEGARGAELIAVGTLIMSVVAQPEVITAVLTYLADWRRRQGRGQIEFRTGKAELILTNASDAQVDKLIKAFIEEVTDPEP</sequence>
<name>A0A7W7MQA1_9ACTN</name>
<reference evidence="1 2" key="1">
    <citation type="submission" date="2020-08" db="EMBL/GenBank/DDBJ databases">
        <title>Sequencing the genomes of 1000 actinobacteria strains.</title>
        <authorList>
            <person name="Klenk H.-P."/>
        </authorList>
    </citation>
    <scope>NUCLEOTIDE SEQUENCE [LARGE SCALE GENOMIC DNA]</scope>
    <source>
        <strain evidence="1 2">DSM 43149</strain>
    </source>
</reference>
<organism evidence="1 2">
    <name type="scientific">Actinoplanes digitatis</name>
    <dbReference type="NCBI Taxonomy" id="1868"/>
    <lineage>
        <taxon>Bacteria</taxon>
        <taxon>Bacillati</taxon>
        <taxon>Actinomycetota</taxon>
        <taxon>Actinomycetes</taxon>
        <taxon>Micromonosporales</taxon>
        <taxon>Micromonosporaceae</taxon>
        <taxon>Actinoplanes</taxon>
    </lineage>
</organism>
<proteinExistence type="predicted"/>
<accession>A0A7W7MQA1</accession>
<dbReference type="Proteomes" id="UP000578112">
    <property type="component" value="Unassembled WGS sequence"/>
</dbReference>
<gene>
    <name evidence="1" type="ORF">BJ971_002921</name>
</gene>
<dbReference type="EMBL" id="JACHNH010000001">
    <property type="protein sequence ID" value="MBB4762365.1"/>
    <property type="molecule type" value="Genomic_DNA"/>
</dbReference>
<evidence type="ECO:0000313" key="2">
    <source>
        <dbReference type="Proteomes" id="UP000578112"/>
    </source>
</evidence>
<comment type="caution">
    <text evidence="1">The sequence shown here is derived from an EMBL/GenBank/DDBJ whole genome shotgun (WGS) entry which is preliminary data.</text>
</comment>